<keyword evidence="1" id="KW-0732">Signal</keyword>
<proteinExistence type="predicted"/>
<organism evidence="2 3">
    <name type="scientific">Kingella denitrificans ATCC 33394</name>
    <dbReference type="NCBI Taxonomy" id="888741"/>
    <lineage>
        <taxon>Bacteria</taxon>
        <taxon>Pseudomonadati</taxon>
        <taxon>Pseudomonadota</taxon>
        <taxon>Betaproteobacteria</taxon>
        <taxon>Neisseriales</taxon>
        <taxon>Neisseriaceae</taxon>
        <taxon>Kingella</taxon>
    </lineage>
</organism>
<evidence type="ECO:0000256" key="1">
    <source>
        <dbReference type="SAM" id="SignalP"/>
    </source>
</evidence>
<keyword evidence="3" id="KW-1185">Reference proteome</keyword>
<evidence type="ECO:0008006" key="4">
    <source>
        <dbReference type="Google" id="ProtNLM"/>
    </source>
</evidence>
<name>F0F0V8_9NEIS</name>
<dbReference type="AlphaFoldDB" id="F0F0V8"/>
<gene>
    <name evidence="2" type="ORF">HMPREF9098_1743</name>
</gene>
<feature type="chain" id="PRO_5003251535" description="Lipocalin-like domain-containing protein" evidence="1">
    <location>
        <begin position="21"/>
        <end position="162"/>
    </location>
</feature>
<accession>F0F0V8</accession>
<dbReference type="RefSeq" id="WP_003783611.1">
    <property type="nucleotide sequence ID" value="NZ_GL870929.1"/>
</dbReference>
<reference evidence="2 3" key="1">
    <citation type="submission" date="2011-01" db="EMBL/GenBank/DDBJ databases">
        <authorList>
            <person name="Muzny D."/>
            <person name="Qin X."/>
            <person name="Deng J."/>
            <person name="Jiang H."/>
            <person name="Liu Y."/>
            <person name="Qu J."/>
            <person name="Song X.-Z."/>
            <person name="Zhang L."/>
            <person name="Thornton R."/>
            <person name="Coyle M."/>
            <person name="Francisco L."/>
            <person name="Jackson L."/>
            <person name="Javaid M."/>
            <person name="Korchina V."/>
            <person name="Kovar C."/>
            <person name="Mata R."/>
            <person name="Mathew T."/>
            <person name="Ngo R."/>
            <person name="Nguyen L."/>
            <person name="Nguyen N."/>
            <person name="Okwuonu G."/>
            <person name="Ongeri F."/>
            <person name="Pham C."/>
            <person name="Simmons D."/>
            <person name="Wilczek-Boney K."/>
            <person name="Hale W."/>
            <person name="Jakkamsetti A."/>
            <person name="Pham P."/>
            <person name="Ruth R."/>
            <person name="San Lucas F."/>
            <person name="Warren J."/>
            <person name="Zhang J."/>
            <person name="Zhao Z."/>
            <person name="Zhou C."/>
            <person name="Zhu D."/>
            <person name="Lee S."/>
            <person name="Bess C."/>
            <person name="Blankenburg K."/>
            <person name="Forbes L."/>
            <person name="Fu Q."/>
            <person name="Gubbala S."/>
            <person name="Hirani K."/>
            <person name="Jayaseelan J.C."/>
            <person name="Lara F."/>
            <person name="Munidasa M."/>
            <person name="Palculict T."/>
            <person name="Patil S."/>
            <person name="Pu L.-L."/>
            <person name="Saada N."/>
            <person name="Tang L."/>
            <person name="Weissenberger G."/>
            <person name="Zhu Y."/>
            <person name="Hemphill L."/>
            <person name="Shang Y."/>
            <person name="Youmans B."/>
            <person name="Ayvaz T."/>
            <person name="Ross M."/>
            <person name="Santibanez J."/>
            <person name="Aqrawi P."/>
            <person name="Gross S."/>
            <person name="Joshi V."/>
            <person name="Fowler G."/>
            <person name="Nazareth L."/>
            <person name="Reid J."/>
            <person name="Worley K."/>
            <person name="Petrosino J."/>
            <person name="Highlander S."/>
            <person name="Gibbs R."/>
        </authorList>
    </citation>
    <scope>NUCLEOTIDE SEQUENCE [LARGE SCALE GENOMIC DNA]</scope>
    <source>
        <strain evidence="2 3">ATCC 33394</strain>
    </source>
</reference>
<feature type="signal peptide" evidence="1">
    <location>
        <begin position="1"/>
        <end position="20"/>
    </location>
</feature>
<evidence type="ECO:0000313" key="3">
    <source>
        <dbReference type="Proteomes" id="UP000004088"/>
    </source>
</evidence>
<comment type="caution">
    <text evidence="2">The sequence shown here is derived from an EMBL/GenBank/DDBJ whole genome shotgun (WGS) entry which is preliminary data.</text>
</comment>
<evidence type="ECO:0000313" key="2">
    <source>
        <dbReference type="EMBL" id="EGC16800.1"/>
    </source>
</evidence>
<dbReference type="STRING" id="888741.HMPREF9098_1743"/>
<dbReference type="HOGENOM" id="CLU_1813744_0_0_4"/>
<protein>
    <recommendedName>
        <fullName evidence="4">Lipocalin-like domain-containing protein</fullName>
    </recommendedName>
</protein>
<dbReference type="EMBL" id="AEWV01000031">
    <property type="protein sequence ID" value="EGC16800.1"/>
    <property type="molecule type" value="Genomic_DNA"/>
</dbReference>
<dbReference type="Proteomes" id="UP000004088">
    <property type="component" value="Unassembled WGS sequence"/>
</dbReference>
<sequence length="162" mass="18068">MQKKYLIFLAALFAVAPVLAKPAVIQKAQLVGKWQCTAADKTPMAFTFGNGQEVSATVDITIPFPGTPKDETLTYRHIGNGTWTLTAEKVGLNIKTTNVERRHNPEKIRTAAWRETDNETFAQMRSTIGKLGRLQMQVKQIGNGTMRVRMQGDRNDMTCQKA</sequence>